<gene>
    <name evidence="3" type="ORF">PGLA1383_LOCUS39722</name>
</gene>
<keyword evidence="4" id="KW-1185">Reference proteome</keyword>
<protein>
    <recommendedName>
        <fullName evidence="5">Cation/H+ exchanger domain-containing protein</fullName>
    </recommendedName>
</protein>
<feature type="transmembrane region" description="Helical" evidence="2">
    <location>
        <begin position="296"/>
        <end position="316"/>
    </location>
</feature>
<keyword evidence="2" id="KW-0812">Transmembrane</keyword>
<reference evidence="3" key="1">
    <citation type="submission" date="2021-02" db="EMBL/GenBank/DDBJ databases">
        <authorList>
            <person name="Dougan E. K."/>
            <person name="Rhodes N."/>
            <person name="Thang M."/>
            <person name="Chan C."/>
        </authorList>
    </citation>
    <scope>NUCLEOTIDE SEQUENCE</scope>
</reference>
<evidence type="ECO:0008006" key="5">
    <source>
        <dbReference type="Google" id="ProtNLM"/>
    </source>
</evidence>
<keyword evidence="2" id="KW-0472">Membrane</keyword>
<dbReference type="EMBL" id="CAJNNV010027934">
    <property type="protein sequence ID" value="CAE8622267.1"/>
    <property type="molecule type" value="Genomic_DNA"/>
</dbReference>
<dbReference type="OMA" id="TISYRIC"/>
<evidence type="ECO:0000313" key="3">
    <source>
        <dbReference type="EMBL" id="CAE8622267.1"/>
    </source>
</evidence>
<dbReference type="PANTHER" id="PTHR31102">
    <property type="match status" value="1"/>
</dbReference>
<organism evidence="3 4">
    <name type="scientific">Polarella glacialis</name>
    <name type="common">Dinoflagellate</name>
    <dbReference type="NCBI Taxonomy" id="89957"/>
    <lineage>
        <taxon>Eukaryota</taxon>
        <taxon>Sar</taxon>
        <taxon>Alveolata</taxon>
        <taxon>Dinophyceae</taxon>
        <taxon>Suessiales</taxon>
        <taxon>Suessiaceae</taxon>
        <taxon>Polarella</taxon>
    </lineage>
</organism>
<comment type="caution">
    <text evidence="3">The sequence shown here is derived from an EMBL/GenBank/DDBJ whole genome shotgun (WGS) entry which is preliminary data.</text>
</comment>
<feature type="transmembrane region" description="Helical" evidence="2">
    <location>
        <begin position="86"/>
        <end position="107"/>
    </location>
</feature>
<evidence type="ECO:0000313" key="4">
    <source>
        <dbReference type="Proteomes" id="UP000654075"/>
    </source>
</evidence>
<evidence type="ECO:0000256" key="1">
    <source>
        <dbReference type="SAM" id="MobiDB-lite"/>
    </source>
</evidence>
<accession>A0A813GDL5</accession>
<dbReference type="Proteomes" id="UP000654075">
    <property type="component" value="Unassembled WGS sequence"/>
</dbReference>
<feature type="region of interest" description="Disordered" evidence="1">
    <location>
        <begin position="527"/>
        <end position="555"/>
    </location>
</feature>
<dbReference type="AlphaFoldDB" id="A0A813GDL5"/>
<feature type="compositionally biased region" description="Basic and acidic residues" evidence="1">
    <location>
        <begin position="531"/>
        <end position="544"/>
    </location>
</feature>
<dbReference type="OrthoDB" id="423807at2759"/>
<dbReference type="PANTHER" id="PTHR31102:SF1">
    <property type="entry name" value="CATION_H+ EXCHANGER DOMAIN-CONTAINING PROTEIN"/>
    <property type="match status" value="1"/>
</dbReference>
<feature type="transmembrane region" description="Helical" evidence="2">
    <location>
        <begin position="328"/>
        <end position="354"/>
    </location>
</feature>
<evidence type="ECO:0000256" key="2">
    <source>
        <dbReference type="SAM" id="Phobius"/>
    </source>
</evidence>
<feature type="transmembrane region" description="Helical" evidence="2">
    <location>
        <begin position="36"/>
        <end position="55"/>
    </location>
</feature>
<feature type="transmembrane region" description="Helical" evidence="2">
    <location>
        <begin position="113"/>
        <end position="131"/>
    </location>
</feature>
<feature type="transmembrane region" description="Helical" evidence="2">
    <location>
        <begin position="234"/>
        <end position="251"/>
    </location>
</feature>
<feature type="transmembrane region" description="Helical" evidence="2">
    <location>
        <begin position="151"/>
        <end position="172"/>
    </location>
</feature>
<feature type="transmembrane region" description="Helical" evidence="2">
    <location>
        <begin position="6"/>
        <end position="24"/>
    </location>
</feature>
<proteinExistence type="predicted"/>
<sequence length="622" mass="67410">MGDGDFNYPIHLALAYLFMAGYLIRTLFVTMKLPGVVGVLLSGFLFGHFIQVEILESRDHLQQLAFFLVLLTAGFEISINDLKPYMIVLALLPCTLELVGITVYASYCFGWSWIEAAVMGTSLFALGDGLVIPKMAEFGFEYPALQVPRLVFTAAPLECSFALTLFGVLKGLAEPADQKEPQAVWIIILANVVRILATLAFGAAVGTASGYFLSHRTELTVPAVKVPVKFTGQPVEAFLLILAVALAAFGLGCEEEGVTMMWPMGFSPGPMLQPELLVIVIGSFFARAADAHVLHGIEGAMSGVWVFGQLILFSMLGSRTELKVFEKFWEVCPLLLVGLSCRLVGVVLANYVTISYRICKNPACKKCKARNEAKFWYDVAFIFVASLPRATIQGALGSIPMTERFFASSPGRKQVQLFIAASAKIYIVLMSVVGSILLDVVGRWSLDKISALPIKCEVLDAEEVAIVDSGGYREQDRDLAELRRQSSVAADSARDSSHRTTRSVAAIEGAAESLGYYELSMVQTLPDEQDESGKLKNEGLERKKSSTASLLAADPEPGAIRALSSPGRNSELHHQGSLQRLGASLAAVVSPEFVQETMDGLAGSMLQIRTAADRTMSPFYGI</sequence>
<dbReference type="InterPro" id="IPR051843">
    <property type="entry name" value="CPA1_transporter"/>
</dbReference>
<feature type="transmembrane region" description="Helical" evidence="2">
    <location>
        <begin position="184"/>
        <end position="213"/>
    </location>
</feature>
<feature type="transmembrane region" description="Helical" evidence="2">
    <location>
        <begin position="416"/>
        <end position="438"/>
    </location>
</feature>
<feature type="transmembrane region" description="Helical" evidence="2">
    <location>
        <begin position="375"/>
        <end position="396"/>
    </location>
</feature>
<name>A0A813GDL5_POLGL</name>
<keyword evidence="2" id="KW-1133">Transmembrane helix</keyword>